<feature type="repeat" description="WD" evidence="3">
    <location>
        <begin position="1277"/>
        <end position="1318"/>
    </location>
</feature>
<dbReference type="InterPro" id="IPR015943">
    <property type="entry name" value="WD40/YVTN_repeat-like_dom_sf"/>
</dbReference>
<feature type="domain" description="NACHT" evidence="5">
    <location>
        <begin position="259"/>
        <end position="404"/>
    </location>
</feature>
<feature type="repeat" description="WD" evidence="3">
    <location>
        <begin position="974"/>
        <end position="1015"/>
    </location>
</feature>
<dbReference type="PROSITE" id="PS50082">
    <property type="entry name" value="WD_REPEATS_2"/>
    <property type="match status" value="8"/>
</dbReference>
<keyword evidence="2" id="KW-0677">Repeat</keyword>
<dbReference type="InterPro" id="IPR019775">
    <property type="entry name" value="WD40_repeat_CS"/>
</dbReference>
<reference evidence="6" key="1">
    <citation type="submission" date="2021-01" db="EMBL/GenBank/DDBJ databases">
        <authorList>
            <person name="Kaushik A."/>
        </authorList>
    </citation>
    <scope>NUCLEOTIDE SEQUENCE</scope>
    <source>
        <strain evidence="6">AG1-1A</strain>
    </source>
</reference>
<dbReference type="SUPFAM" id="SSF50998">
    <property type="entry name" value="Quinoprotein alcohol dehydrogenase-like"/>
    <property type="match status" value="1"/>
</dbReference>
<dbReference type="GO" id="GO:1990234">
    <property type="term" value="C:transferase complex"/>
    <property type="evidence" value="ECO:0007669"/>
    <property type="project" value="UniProtKB-ARBA"/>
</dbReference>
<evidence type="ECO:0000256" key="4">
    <source>
        <dbReference type="SAM" id="MobiDB-lite"/>
    </source>
</evidence>
<protein>
    <recommendedName>
        <fullName evidence="5">NACHT domain-containing protein</fullName>
    </recommendedName>
</protein>
<feature type="repeat" description="WD" evidence="3">
    <location>
        <begin position="1060"/>
        <end position="1094"/>
    </location>
</feature>
<dbReference type="PANTHER" id="PTHR22847:SF637">
    <property type="entry name" value="WD REPEAT DOMAIN 5B"/>
    <property type="match status" value="1"/>
</dbReference>
<feature type="repeat" description="WD" evidence="3">
    <location>
        <begin position="1017"/>
        <end position="1058"/>
    </location>
</feature>
<evidence type="ECO:0000256" key="1">
    <source>
        <dbReference type="ARBA" id="ARBA00022574"/>
    </source>
</evidence>
<dbReference type="InterPro" id="IPR020472">
    <property type="entry name" value="WD40_PAC1"/>
</dbReference>
<dbReference type="InterPro" id="IPR056884">
    <property type="entry name" value="NPHP3-like_N"/>
</dbReference>
<dbReference type="PRINTS" id="PR00320">
    <property type="entry name" value="GPROTEINBRPT"/>
</dbReference>
<evidence type="ECO:0000256" key="2">
    <source>
        <dbReference type="ARBA" id="ARBA00022737"/>
    </source>
</evidence>
<evidence type="ECO:0000313" key="6">
    <source>
        <dbReference type="EMBL" id="CAE6433444.1"/>
    </source>
</evidence>
<sequence>MAFSSLQETLGRLKSRWKKRRHNPSNNSSPESHETSAVNNIRATGATIGPEENTTIPTQALDGGANRTKRVEVPSWSGLGDTLRTLEPAQQLPALSELAETISHFEQANRVSGEYDELIKLLFSILSILKENFELPIGPSIASLIVSFVRDVQAELENIQRLEQNHPARGFPRRKDIEKCYRRIHALIERLTLSISMYTLRGVNSHLSEARLNGMSPAKSAIYNMGELYGVERNPCAPGTRVVAISQLLKWMHHPGGGGIFWVNGMAGTGKTTIAYTVCSELERKAEFNANFFCSRKIPECRQVKNIIPSFAYQLARWSLPFSRALFKALEADPDAHARPLDVQFQKLISNPLIEVRDSIPGNAFLVIDALDECEDDNNIGHILELFSSTTRFLPIRLLVFSRPERTIHRRMVDRQIEGGAAQLTLHELDRQLVKTDIEIYVRHRLNHISLADSHWSIIIRQSGILFAYAAALCRYIEQSDDREGVDDALNAIASPNSLHVEHQDELMNELYLGVLENAFVHSRMSKLDQIMMRKILETVACAVEPIALETIAAVLGLASSRRVMTLLWPLRPVLNVSDATGLVGTIHPSFLDFIISSKQSGDFHLDLETRNTAIATACLKIIDVVEPKFNICNLPSSYLSDEEVEDLDERVSQAIKPALLYACRHWSAHLYLGKQKGDEVIDATRNFFSRRLLLWMEIINLTKNMRFGTHIIHYAEQWSREQDVPNDLVKMVYDAEQFISVYANHPISQSTPHIYVSMLPLWPHYRPVSQAYIPRTVGVVRPSGSAMDERPIALLGTWKGSGQEAYSTSLSADGARLAVATGNGLDIIETSTGVCVNHLSEERTIGVRSVAISPDGIRIIFGSQYYTFCLWDTTPGPGDTDTEVLVLSALDSEVYCVAFSPDGSRVACGTKNGNVYICIPQQQSHVLGPLKVHTNHVLSITFSPHGRYVATSSADNHIQVCDAITGHDVGGPIIGHTDMVRSISYSPDGSRLASASDDGTIRILSMETRDIKLVAPKGPRSRVLSVAFSPNGQLVASGFEDKTIRVYDALTGEITLGPLHGHTHWVNSVSFSPDGTRLFSGSLDGTIRVWNIQDPYLKLLEGRTSGPILPSPVLAVRYSHSASQIATGSSNGIVHAWSVHTGRMILGPLCGHTDSVAAIDYSPDDIYIVSASWDGTLRIWNSQDGKDMYGPMQSHSDTVYCVRFSPNRPLMVSGSGDGKVKVWDISSGRLIGALFEGNNAIHSVEFSLNGHVVIGSADGTIRVLDQETSQLIAGPYEGHRGLVSSIEFSTDGSRILSCSYDKSISVLDTYTGRIILALTEHGAECCRGKYMATFSSDCKFILSCSGAGTIRVWDAQTGRLILGPFLAHSSSINDAQFSPDGSHIVTCSDDHSIRFWFTSGFTASRQGNKVKIPDEETSEDCCAGSDQSEEDTPSWYLTQHSWVGNSTSPKALYILPDLHNHVARFPNNLSIVNGGSLRLEFDGIRIGESWGQCYKPWVNST</sequence>
<feature type="compositionally biased region" description="Basic residues" evidence="4">
    <location>
        <begin position="13"/>
        <end position="23"/>
    </location>
</feature>
<gene>
    <name evidence="6" type="ORF">RDB_LOCUS68306</name>
</gene>
<keyword evidence="1 3" id="KW-0853">WD repeat</keyword>
<dbReference type="SMART" id="SM00320">
    <property type="entry name" value="WD40"/>
    <property type="match status" value="14"/>
</dbReference>
<dbReference type="InterPro" id="IPR011047">
    <property type="entry name" value="Quinoprotein_ADH-like_sf"/>
</dbReference>
<dbReference type="SUPFAM" id="SSF50978">
    <property type="entry name" value="WD40 repeat-like"/>
    <property type="match status" value="1"/>
</dbReference>
<feature type="repeat" description="WD" evidence="3">
    <location>
        <begin position="1193"/>
        <end position="1234"/>
    </location>
</feature>
<organism evidence="6 7">
    <name type="scientific">Rhizoctonia solani</name>
    <dbReference type="NCBI Taxonomy" id="456999"/>
    <lineage>
        <taxon>Eukaryota</taxon>
        <taxon>Fungi</taxon>
        <taxon>Dikarya</taxon>
        <taxon>Basidiomycota</taxon>
        <taxon>Agaricomycotina</taxon>
        <taxon>Agaricomycetes</taxon>
        <taxon>Cantharellales</taxon>
        <taxon>Ceratobasidiaceae</taxon>
        <taxon>Rhizoctonia</taxon>
    </lineage>
</organism>
<dbReference type="PANTHER" id="PTHR22847">
    <property type="entry name" value="WD40 REPEAT PROTEIN"/>
    <property type="match status" value="1"/>
</dbReference>
<dbReference type="Gene3D" id="3.40.50.300">
    <property type="entry name" value="P-loop containing nucleotide triphosphate hydrolases"/>
    <property type="match status" value="1"/>
</dbReference>
<dbReference type="InterPro" id="IPR001680">
    <property type="entry name" value="WD40_rpt"/>
</dbReference>
<feature type="region of interest" description="Disordered" evidence="4">
    <location>
        <begin position="13"/>
        <end position="67"/>
    </location>
</feature>
<accession>A0A8H2XR75</accession>
<dbReference type="Proteomes" id="UP000663840">
    <property type="component" value="Unassembled WGS sequence"/>
</dbReference>
<proteinExistence type="predicted"/>
<dbReference type="SUPFAM" id="SSF52540">
    <property type="entry name" value="P-loop containing nucleoside triphosphate hydrolases"/>
    <property type="match status" value="1"/>
</dbReference>
<dbReference type="Pfam" id="PF24883">
    <property type="entry name" value="NPHP3_N"/>
    <property type="match status" value="1"/>
</dbReference>
<dbReference type="EMBL" id="CAJMWR010001749">
    <property type="protein sequence ID" value="CAE6433444.1"/>
    <property type="molecule type" value="Genomic_DNA"/>
</dbReference>
<name>A0A8H2XR75_9AGAM</name>
<dbReference type="InterPro" id="IPR036322">
    <property type="entry name" value="WD40_repeat_dom_sf"/>
</dbReference>
<comment type="caution">
    <text evidence="6">The sequence shown here is derived from an EMBL/GenBank/DDBJ whole genome shotgun (WGS) entry which is preliminary data.</text>
</comment>
<evidence type="ECO:0000259" key="5">
    <source>
        <dbReference type="PROSITE" id="PS50837"/>
    </source>
</evidence>
<feature type="repeat" description="WD" evidence="3">
    <location>
        <begin position="931"/>
        <end position="961"/>
    </location>
</feature>
<dbReference type="PROSITE" id="PS00678">
    <property type="entry name" value="WD_REPEATS_1"/>
    <property type="match status" value="2"/>
</dbReference>
<dbReference type="PROSITE" id="PS50837">
    <property type="entry name" value="NACHT"/>
    <property type="match status" value="1"/>
</dbReference>
<dbReference type="PROSITE" id="PS50294">
    <property type="entry name" value="WD_REPEATS_REGION"/>
    <property type="match status" value="8"/>
</dbReference>
<dbReference type="InterPro" id="IPR027417">
    <property type="entry name" value="P-loop_NTPase"/>
</dbReference>
<feature type="repeat" description="WD" evidence="3">
    <location>
        <begin position="1366"/>
        <end position="1397"/>
    </location>
</feature>
<feature type="repeat" description="WD" evidence="3">
    <location>
        <begin position="1150"/>
        <end position="1191"/>
    </location>
</feature>
<dbReference type="InterPro" id="IPR007111">
    <property type="entry name" value="NACHT_NTPase"/>
</dbReference>
<evidence type="ECO:0000256" key="3">
    <source>
        <dbReference type="PROSITE-ProRule" id="PRU00221"/>
    </source>
</evidence>
<dbReference type="CDD" id="cd00200">
    <property type="entry name" value="WD40"/>
    <property type="match status" value="1"/>
</dbReference>
<dbReference type="Gene3D" id="2.130.10.10">
    <property type="entry name" value="YVTN repeat-like/Quinoprotein amine dehydrogenase"/>
    <property type="match status" value="4"/>
</dbReference>
<evidence type="ECO:0000313" key="7">
    <source>
        <dbReference type="Proteomes" id="UP000663840"/>
    </source>
</evidence>
<dbReference type="Pfam" id="PF00400">
    <property type="entry name" value="WD40"/>
    <property type="match status" value="11"/>
</dbReference>